<feature type="region of interest" description="Disordered" evidence="3">
    <location>
        <begin position="1"/>
        <end position="81"/>
    </location>
</feature>
<dbReference type="Proteomes" id="UP000005666">
    <property type="component" value="Chromosome 15"/>
</dbReference>
<evidence type="ECO:0000256" key="1">
    <source>
        <dbReference type="ARBA" id="ARBA00004123"/>
    </source>
</evidence>
<dbReference type="OMA" id="YWYEMCH"/>
<feature type="region of interest" description="Disordered" evidence="3">
    <location>
        <begin position="770"/>
        <end position="808"/>
    </location>
</feature>
<dbReference type="KEGG" id="tpf:TPHA_0O01110"/>
<feature type="compositionally biased region" description="Basic and acidic residues" evidence="3">
    <location>
        <begin position="45"/>
        <end position="66"/>
    </location>
</feature>
<dbReference type="eggNOG" id="ENOG502QVSC">
    <property type="taxonomic scope" value="Eukaryota"/>
</dbReference>
<dbReference type="Pfam" id="PF15612">
    <property type="entry name" value="WHIM1"/>
    <property type="match status" value="1"/>
</dbReference>
<feature type="compositionally biased region" description="Basic and acidic residues" evidence="3">
    <location>
        <begin position="690"/>
        <end position="707"/>
    </location>
</feature>
<feature type="region of interest" description="Disordered" evidence="3">
    <location>
        <begin position="94"/>
        <end position="126"/>
    </location>
</feature>
<feature type="compositionally biased region" description="Basic and acidic residues" evidence="3">
    <location>
        <begin position="107"/>
        <end position="124"/>
    </location>
</feature>
<dbReference type="RefSeq" id="XP_003688514.1">
    <property type="nucleotide sequence ID" value="XM_003688466.1"/>
</dbReference>
<evidence type="ECO:0000313" key="6">
    <source>
        <dbReference type="Proteomes" id="UP000005666"/>
    </source>
</evidence>
<comment type="subcellular location">
    <subcellularLocation>
        <location evidence="1">Nucleus</location>
    </subcellularLocation>
</comment>
<keyword evidence="6" id="KW-1185">Reference proteome</keyword>
<dbReference type="HOGENOM" id="CLU_014696_0_0_1"/>
<feature type="compositionally biased region" description="Basic and acidic residues" evidence="3">
    <location>
        <begin position="7"/>
        <end position="19"/>
    </location>
</feature>
<accession>G8C1Q2</accession>
<keyword evidence="2" id="KW-0539">Nucleus</keyword>
<evidence type="ECO:0000256" key="3">
    <source>
        <dbReference type="SAM" id="MobiDB-lite"/>
    </source>
</evidence>
<reference evidence="5 6" key="1">
    <citation type="journal article" date="2011" name="Proc. Natl. Acad. Sci. U.S.A.">
        <title>Evolutionary erosion of yeast sex chromosomes by mating-type switching accidents.</title>
        <authorList>
            <person name="Gordon J.L."/>
            <person name="Armisen D."/>
            <person name="Proux-Wera E."/>
            <person name="Oheigeartaigh S.S."/>
            <person name="Byrne K.P."/>
            <person name="Wolfe K.H."/>
        </authorList>
    </citation>
    <scope>NUCLEOTIDE SEQUENCE [LARGE SCALE GENOMIC DNA]</scope>
    <source>
        <strain evidence="6">ATCC 24235 / CBS 4417 / NBRC 1672 / NRRL Y-8282 / UCD 70-5</strain>
    </source>
</reference>
<protein>
    <recommendedName>
        <fullName evidence="4">WHIM1 domain-containing protein</fullName>
    </recommendedName>
</protein>
<feature type="domain" description="WHIM1" evidence="4">
    <location>
        <begin position="379"/>
        <end position="423"/>
    </location>
</feature>
<dbReference type="OrthoDB" id="349045at2759"/>
<dbReference type="GO" id="GO:0007062">
    <property type="term" value="P:sister chromatid cohesion"/>
    <property type="evidence" value="ECO:0007669"/>
    <property type="project" value="EnsemblFungi"/>
</dbReference>
<dbReference type="AlphaFoldDB" id="G8C1Q2"/>
<dbReference type="InterPro" id="IPR028942">
    <property type="entry name" value="WHIM1_dom"/>
</dbReference>
<feature type="region of interest" description="Disordered" evidence="3">
    <location>
        <begin position="669"/>
        <end position="729"/>
    </location>
</feature>
<proteinExistence type="predicted"/>
<sequence>MSDEEVPTVHEDVSNKENENLADTSIVSDSGFGLRRSTRTPKPRVLIDKATETEERNAAEAAERRRISNAKAKQKAKLKQKALEKEKQMLIVKKEKEKERLKKQKLKQKEKEKAKKAKEKEKEKNKKKLLQLKAIKKNPTIAGGKIDKNVKVKEASLDYIPPVNTENWTPMLPLSTLDFKNAHSVISRFKNPNLMAVPYAGDVMKLMSFINKFYIFFDNELLNLSFQDFEIGLDLYPVTPQDIGMEFDNKKLLYQDYISVKEVIACQDKMNLVFLSLLRLLFDSSDSDRSREHNPVASLADLQTSKKVYAKYIEKLRETSLDWGYPQEWRKQINEGDDISKPKSKMFENDDTIPVDPKNPLILTENIYEWQKLAPIDEEDNPLFVPDIEKIGILALYPNDRIILFRALVDWCSANSPKVHNEIHFLSHFKKDPTFGIQTQHVPRYFLEGSKTTMLQFQRLCEIMEIRMEVRSKRKHVKKQIAEGKNEDFAKKMEILNHIKASYSSLTAEEKKKSIIENYDNWTKLFKGELHDNPLSDPYEDELYKLRSQEFFISRIPQVGDFYIPRLHSYSDSPVSVSTYTDLRSLENLLDKFNDGKYDTHYLFENFGQALSSQFKLLYHDTPTLISDMGKPRAKKGKVYWYEMCQDSNTLLEFIDFLDYKIASPVEKPKKKVKEEVENNTSENLQAIPEAKEPEPENVETDVKNEEPENLDPTINKKPLPKESRFNASRRKLKQLQDYLKRLYHILHAFEQLKKEYAGMKSGKRTLRRIQRRITYNDSDFDEDDERDNDEDNDEDEYPRANKKYRRE</sequence>
<dbReference type="STRING" id="1071381.G8C1Q2"/>
<dbReference type="GO" id="GO:0031491">
    <property type="term" value="F:nucleosome binding"/>
    <property type="evidence" value="ECO:0007669"/>
    <property type="project" value="EnsemblFungi"/>
</dbReference>
<dbReference type="GO" id="GO:0003677">
    <property type="term" value="F:DNA binding"/>
    <property type="evidence" value="ECO:0007669"/>
    <property type="project" value="EnsemblFungi"/>
</dbReference>
<dbReference type="GO" id="GO:0036436">
    <property type="term" value="C:Isw1a complex"/>
    <property type="evidence" value="ECO:0007669"/>
    <property type="project" value="EnsemblFungi"/>
</dbReference>
<dbReference type="EMBL" id="HE612870">
    <property type="protein sequence ID" value="CCE66080.1"/>
    <property type="molecule type" value="Genomic_DNA"/>
</dbReference>
<evidence type="ECO:0000259" key="4">
    <source>
        <dbReference type="Pfam" id="PF15612"/>
    </source>
</evidence>
<dbReference type="GeneID" id="11530691"/>
<gene>
    <name evidence="5" type="primary">TPHA0O01110</name>
    <name evidence="5" type="ordered locus">TPHA_0O01110</name>
</gene>
<feature type="compositionally biased region" description="Acidic residues" evidence="3">
    <location>
        <begin position="779"/>
        <end position="797"/>
    </location>
</feature>
<evidence type="ECO:0000313" key="5">
    <source>
        <dbReference type="EMBL" id="CCE66080.1"/>
    </source>
</evidence>
<dbReference type="GO" id="GO:0006338">
    <property type="term" value="P:chromatin remodeling"/>
    <property type="evidence" value="ECO:0007669"/>
    <property type="project" value="EnsemblFungi"/>
</dbReference>
<evidence type="ECO:0000256" key="2">
    <source>
        <dbReference type="ARBA" id="ARBA00023242"/>
    </source>
</evidence>
<dbReference type="GO" id="GO:0016887">
    <property type="term" value="F:ATP hydrolysis activity"/>
    <property type="evidence" value="ECO:0007669"/>
    <property type="project" value="EnsemblFungi"/>
</dbReference>
<organism evidence="5 6">
    <name type="scientific">Tetrapisispora phaffii (strain ATCC 24235 / CBS 4417 / NBRC 1672 / NRRL Y-8282 / UCD 70-5)</name>
    <name type="common">Yeast</name>
    <name type="synonym">Fabospora phaffii</name>
    <dbReference type="NCBI Taxonomy" id="1071381"/>
    <lineage>
        <taxon>Eukaryota</taxon>
        <taxon>Fungi</taxon>
        <taxon>Dikarya</taxon>
        <taxon>Ascomycota</taxon>
        <taxon>Saccharomycotina</taxon>
        <taxon>Saccharomycetes</taxon>
        <taxon>Saccharomycetales</taxon>
        <taxon>Saccharomycetaceae</taxon>
        <taxon>Tetrapisispora</taxon>
    </lineage>
</organism>
<name>G8C1Q2_TETPH</name>